<dbReference type="PIRSF" id="PIRSF038896">
    <property type="entry name" value="NAPE-PLD"/>
    <property type="match status" value="1"/>
</dbReference>
<dbReference type="InterPro" id="IPR001279">
    <property type="entry name" value="Metallo-B-lactamas"/>
</dbReference>
<dbReference type="InterPro" id="IPR024884">
    <property type="entry name" value="NAPE-PLD"/>
</dbReference>
<evidence type="ECO:0000259" key="1">
    <source>
        <dbReference type="Pfam" id="PF12706"/>
    </source>
</evidence>
<dbReference type="PANTHER" id="PTHR15032:SF4">
    <property type="entry name" value="N-ACYL-PHOSPHATIDYLETHANOLAMINE-HYDROLYZING PHOSPHOLIPASE D"/>
    <property type="match status" value="1"/>
</dbReference>
<dbReference type="InterPro" id="IPR036866">
    <property type="entry name" value="RibonucZ/Hydroxyglut_hydro"/>
</dbReference>
<comment type="caution">
    <text evidence="2">The sequence shown here is derived from an EMBL/GenBank/DDBJ whole genome shotgun (WGS) entry which is preliminary data.</text>
</comment>
<feature type="domain" description="Metallo-beta-lactamase" evidence="1">
    <location>
        <begin position="124"/>
        <end position="320"/>
    </location>
</feature>
<proteinExistence type="predicted"/>
<accession>A0ABS5WAX5</accession>
<protein>
    <submittedName>
        <fullName evidence="2">MBL fold metallo-hydrolase</fullName>
    </submittedName>
</protein>
<organism evidence="2 3">
    <name type="scientific">Zobellia barbeyronii</name>
    <dbReference type="NCBI Taxonomy" id="2748009"/>
    <lineage>
        <taxon>Bacteria</taxon>
        <taxon>Pseudomonadati</taxon>
        <taxon>Bacteroidota</taxon>
        <taxon>Flavobacteriia</taxon>
        <taxon>Flavobacteriales</taxon>
        <taxon>Flavobacteriaceae</taxon>
        <taxon>Zobellia</taxon>
    </lineage>
</organism>
<dbReference type="EMBL" id="JACATN010000002">
    <property type="protein sequence ID" value="MBT2160545.1"/>
    <property type="molecule type" value="Genomic_DNA"/>
</dbReference>
<dbReference type="PANTHER" id="PTHR15032">
    <property type="entry name" value="N-ACYL-PHOSPHATIDYLETHANOLAMINE-HYDROLYZING PHOSPHOLIPASE D"/>
    <property type="match status" value="1"/>
</dbReference>
<reference evidence="3" key="1">
    <citation type="submission" date="2023-07" db="EMBL/GenBank/DDBJ databases">
        <title>Zobellia barbeyronii sp. nov., a new marine flavobacterium, isolated from green and red algae.</title>
        <authorList>
            <person name="Nedashkovskaya O.I."/>
            <person name="Otstavnykh N."/>
            <person name="Zhukova N."/>
            <person name="Guzev K."/>
            <person name="Chausova V."/>
            <person name="Tekutyeva L."/>
            <person name="Mikhailov V."/>
            <person name="Isaeva M."/>
        </authorList>
    </citation>
    <scope>NUCLEOTIDE SEQUENCE [LARGE SCALE GENOMIC DNA]</scope>
    <source>
        <strain evidence="3">KMM 6746</strain>
    </source>
</reference>
<dbReference type="Proteomes" id="UP000740413">
    <property type="component" value="Unassembled WGS sequence"/>
</dbReference>
<evidence type="ECO:0000313" key="3">
    <source>
        <dbReference type="Proteomes" id="UP000740413"/>
    </source>
</evidence>
<dbReference type="SUPFAM" id="SSF56281">
    <property type="entry name" value="Metallo-hydrolase/oxidoreductase"/>
    <property type="match status" value="1"/>
</dbReference>
<name>A0ABS5WAX5_9FLAO</name>
<dbReference type="Pfam" id="PF12706">
    <property type="entry name" value="Lactamase_B_2"/>
    <property type="match status" value="1"/>
</dbReference>
<sequence length="374" mass="42943">MIIIVVSVIVLFVGIVFLTMKFDPRFGGELSENKKEIYNNSSNFKEGKFINKNELNVSPKITISGFIRALGGMLAQDSTAIATIPKTDIKVQHINRPDILTVKDSTRLVWFGHSTFLLQLENKNILIDPMFGKVPSPYSWLGTKRFSTTLPISIEKLPKIDVVLLSHDHYDHLDYGSILKLKDKVEMFYIPLGVGMHLEKWGVEKERIVELDWWEEAKLDNLIFRCTPSQHSSDRKLNAMSNTLWSSWIINSNKMNIFFSGDGGYGKHFKEIGDKYGPFDFAMLECGQYNEQWPLLHMFPEQTAQAGIDIKAKQIMPIHWGAFRLSNHAWEEPVERLIAAAEKLHIPVIFPKIGEPILIEPIISYSNESWWENY</sequence>
<gene>
    <name evidence="2" type="ORF">HW347_04660</name>
</gene>
<keyword evidence="3" id="KW-1185">Reference proteome</keyword>
<dbReference type="RefSeq" id="WP_214610776.1">
    <property type="nucleotide sequence ID" value="NZ_JACATN010000002.1"/>
</dbReference>
<dbReference type="Gene3D" id="3.60.15.10">
    <property type="entry name" value="Ribonuclease Z/Hydroxyacylglutathione hydrolase-like"/>
    <property type="match status" value="1"/>
</dbReference>
<evidence type="ECO:0000313" key="2">
    <source>
        <dbReference type="EMBL" id="MBT2160545.1"/>
    </source>
</evidence>